<comment type="caution">
    <text evidence="1">The sequence shown here is derived from an EMBL/GenBank/DDBJ whole genome shotgun (WGS) entry which is preliminary data.</text>
</comment>
<dbReference type="AlphaFoldDB" id="A0A918X4M4"/>
<proteinExistence type="predicted"/>
<evidence type="ECO:0000313" key="1">
    <source>
        <dbReference type="EMBL" id="GHD11096.1"/>
    </source>
</evidence>
<dbReference type="Proteomes" id="UP000638353">
    <property type="component" value="Unassembled WGS sequence"/>
</dbReference>
<evidence type="ECO:0008006" key="3">
    <source>
        <dbReference type="Google" id="ProtNLM"/>
    </source>
</evidence>
<sequence>MRQARWALAAWPVAALLLAGCGIRETDVIEAGGPATVEHFSRNGVDSLLFYRLPHGELTPVSRPLGTEGQFGSSYQTRPASTEKVIAALFSGPSQAEKGAGLTTSLPRITSGTVRLLPRKPGAEPGGISLSVPVAVRDLAETATQQLVCTAAYSAVGDGSVRVQLVGQDGETAFGTCRLSIPAGDE</sequence>
<accession>A0A918X4M4</accession>
<dbReference type="RefSeq" id="WP_189826606.1">
    <property type="nucleotide sequence ID" value="NZ_BMVC01000016.1"/>
</dbReference>
<dbReference type="PROSITE" id="PS51257">
    <property type="entry name" value="PROKAR_LIPOPROTEIN"/>
    <property type="match status" value="1"/>
</dbReference>
<reference evidence="1" key="2">
    <citation type="submission" date="2020-09" db="EMBL/GenBank/DDBJ databases">
        <authorList>
            <person name="Sun Q."/>
            <person name="Ohkuma M."/>
        </authorList>
    </citation>
    <scope>NUCLEOTIDE SEQUENCE</scope>
    <source>
        <strain evidence="1">JCM 4637</strain>
    </source>
</reference>
<evidence type="ECO:0000313" key="2">
    <source>
        <dbReference type="Proteomes" id="UP000638353"/>
    </source>
</evidence>
<protein>
    <recommendedName>
        <fullName evidence="3">GerMN domain-containing protein</fullName>
    </recommendedName>
</protein>
<reference evidence="1" key="1">
    <citation type="journal article" date="2014" name="Int. J. Syst. Evol. Microbiol.">
        <title>Complete genome sequence of Corynebacterium casei LMG S-19264T (=DSM 44701T), isolated from a smear-ripened cheese.</title>
        <authorList>
            <consortium name="US DOE Joint Genome Institute (JGI-PGF)"/>
            <person name="Walter F."/>
            <person name="Albersmeier A."/>
            <person name="Kalinowski J."/>
            <person name="Ruckert C."/>
        </authorList>
    </citation>
    <scope>NUCLEOTIDE SEQUENCE</scope>
    <source>
        <strain evidence="1">JCM 4637</strain>
    </source>
</reference>
<organism evidence="1 2">
    <name type="scientific">Streptomyces finlayi</name>
    <dbReference type="NCBI Taxonomy" id="67296"/>
    <lineage>
        <taxon>Bacteria</taxon>
        <taxon>Bacillati</taxon>
        <taxon>Actinomycetota</taxon>
        <taxon>Actinomycetes</taxon>
        <taxon>Kitasatosporales</taxon>
        <taxon>Streptomycetaceae</taxon>
        <taxon>Streptomyces</taxon>
    </lineage>
</organism>
<name>A0A918X4M4_9ACTN</name>
<dbReference type="EMBL" id="BMVC01000016">
    <property type="protein sequence ID" value="GHD11096.1"/>
    <property type="molecule type" value="Genomic_DNA"/>
</dbReference>
<gene>
    <name evidence="1" type="ORF">GCM10010334_67050</name>
</gene>